<accession>A0ABQ8FGS7</accession>
<dbReference type="EMBL" id="JAFCIX010000116">
    <property type="protein sequence ID" value="KAH6598048.1"/>
    <property type="molecule type" value="Genomic_DNA"/>
</dbReference>
<sequence>MKFRTLVVAAMAITSVNAAGSGGLLGCFGRICRSRPNQKFEPKTDLICDPIVYEFRALWITIYDFDYKFSQEMTEFHNLIAGKKDDLKIEKLREWIGSNPKAIPKLKEIRTVYIGLEKNYSELWERIVQKGCQNERFERISPLALKTKGYFPQWYSRDGVDIFDEA</sequence>
<evidence type="ECO:0000313" key="3">
    <source>
        <dbReference type="Proteomes" id="UP001648503"/>
    </source>
</evidence>
<protein>
    <submittedName>
        <fullName evidence="2">Uncharacterized protein</fullName>
    </submittedName>
</protein>
<evidence type="ECO:0000313" key="2">
    <source>
        <dbReference type="EMBL" id="KAH6598048.1"/>
    </source>
</evidence>
<feature type="chain" id="PRO_5045639401" evidence="1">
    <location>
        <begin position="19"/>
        <end position="166"/>
    </location>
</feature>
<keyword evidence="3" id="KW-1185">Reference proteome</keyword>
<proteinExistence type="predicted"/>
<organism evidence="2 3">
    <name type="scientific">Batrachochytrium salamandrivorans</name>
    <dbReference type="NCBI Taxonomy" id="1357716"/>
    <lineage>
        <taxon>Eukaryota</taxon>
        <taxon>Fungi</taxon>
        <taxon>Fungi incertae sedis</taxon>
        <taxon>Chytridiomycota</taxon>
        <taxon>Chytridiomycota incertae sedis</taxon>
        <taxon>Chytridiomycetes</taxon>
        <taxon>Rhizophydiales</taxon>
        <taxon>Rhizophydiales incertae sedis</taxon>
        <taxon>Batrachochytrium</taxon>
    </lineage>
</organism>
<comment type="caution">
    <text evidence="2">The sequence shown here is derived from an EMBL/GenBank/DDBJ whole genome shotgun (WGS) entry which is preliminary data.</text>
</comment>
<evidence type="ECO:0000256" key="1">
    <source>
        <dbReference type="SAM" id="SignalP"/>
    </source>
</evidence>
<feature type="signal peptide" evidence="1">
    <location>
        <begin position="1"/>
        <end position="18"/>
    </location>
</feature>
<keyword evidence="1" id="KW-0732">Signal</keyword>
<reference evidence="2 3" key="1">
    <citation type="submission" date="2021-02" db="EMBL/GenBank/DDBJ databases">
        <title>Variation within the Batrachochytrium salamandrivorans European outbreak.</title>
        <authorList>
            <person name="Kelly M."/>
            <person name="Pasmans F."/>
            <person name="Shea T.P."/>
            <person name="Munoz J.F."/>
            <person name="Carranza S."/>
            <person name="Cuomo C.A."/>
            <person name="Martel A."/>
        </authorList>
    </citation>
    <scope>NUCLEOTIDE SEQUENCE [LARGE SCALE GENOMIC DNA]</scope>
    <source>
        <strain evidence="2 3">AMFP18/2</strain>
    </source>
</reference>
<name>A0ABQ8FGS7_9FUNG</name>
<dbReference type="PROSITE" id="PS51257">
    <property type="entry name" value="PROKAR_LIPOPROTEIN"/>
    <property type="match status" value="1"/>
</dbReference>
<dbReference type="Proteomes" id="UP001648503">
    <property type="component" value="Unassembled WGS sequence"/>
</dbReference>
<gene>
    <name evidence="2" type="ORF">BASA50_003931</name>
</gene>